<feature type="region of interest" description="Disordered" evidence="6">
    <location>
        <begin position="1"/>
        <end position="29"/>
    </location>
</feature>
<dbReference type="PRINTS" id="PR00600">
    <property type="entry name" value="PP2APR55"/>
</dbReference>
<dbReference type="GO" id="GO:0000159">
    <property type="term" value="C:protein phosphatase type 2A complex"/>
    <property type="evidence" value="ECO:0007669"/>
    <property type="project" value="UniProtKB-UniRule"/>
</dbReference>
<evidence type="ECO:0000256" key="2">
    <source>
        <dbReference type="ARBA" id="ARBA00022574"/>
    </source>
</evidence>
<feature type="compositionally biased region" description="Low complexity" evidence="6">
    <location>
        <begin position="11"/>
        <end position="24"/>
    </location>
</feature>
<sequence length="489" mass="54705">MSPPFRSPVSGGAAEGAAHAVEAPAPAPPPPLEWRVSELSRLPNELLLIAVDVISAIEFDSSGSYLATGYRGGQIVLSERTDIKNHVSRRDLERADYSASRHAKYSYKTQFQSHKSEFDSLRSLEISEKINKIRWCQPANSALYLLSTNDKTIKFWKVQEKKVKIISEMNSDTLYSSGNCGVASSSTASPPVYLPNGGRLERQYNYISNDLSFPPEGFPSLPFTTVASQQKSLIAQCRRVYANSHDYNIHSISNNSDGETFISADDLRINLWNLEMCNQGFNIVDAKPANMEHLSEVITCAEFHPTHCNILAYSSSNGSIRLIDMRQSALCDKHSQLFVGQKSPALWSPFTGIISSISDIKFEKNGRHILSRDYMTVKLWDINMDSGPVATFSVHEYLRPMLRWGKLRGDYIGSKYKSNESIKIMKMFFCNEIFFSGLESPGADTSENSYENSYEDSHDFSNKLLHLAWHPTDNIIACAAASSLYMFSA</sequence>
<dbReference type="InterPro" id="IPR036322">
    <property type="entry name" value="WD40_repeat_dom_sf"/>
</dbReference>
<evidence type="ECO:0000256" key="6">
    <source>
        <dbReference type="SAM" id="MobiDB-lite"/>
    </source>
</evidence>
<dbReference type="AlphaFoldDB" id="A0A6V7PG46"/>
<gene>
    <name evidence="7" type="ORF">CB5_LOCUS13060</name>
</gene>
<evidence type="ECO:0000256" key="1">
    <source>
        <dbReference type="ARBA" id="ARBA00008259"/>
    </source>
</evidence>
<keyword evidence="3 5" id="KW-0677">Repeat</keyword>
<evidence type="ECO:0000313" key="7">
    <source>
        <dbReference type="EMBL" id="CAD1829849.1"/>
    </source>
</evidence>
<keyword evidence="2 5" id="KW-0853">WD repeat</keyword>
<dbReference type="Pfam" id="PF00400">
    <property type="entry name" value="WD40"/>
    <property type="match status" value="1"/>
</dbReference>
<dbReference type="InterPro" id="IPR015943">
    <property type="entry name" value="WD40/YVTN_repeat-like_dom_sf"/>
</dbReference>
<proteinExistence type="inferred from homology"/>
<dbReference type="GO" id="GO:0019888">
    <property type="term" value="F:protein phosphatase regulator activity"/>
    <property type="evidence" value="ECO:0007669"/>
    <property type="project" value="InterPro"/>
</dbReference>
<dbReference type="PANTHER" id="PTHR11871">
    <property type="entry name" value="PROTEIN PHOSPHATASE PP2A REGULATORY SUBUNIT B"/>
    <property type="match status" value="1"/>
</dbReference>
<name>A0A6V7PG46_ANACO</name>
<dbReference type="EMBL" id="LR862130">
    <property type="protein sequence ID" value="CAD1829849.1"/>
    <property type="molecule type" value="Genomic_DNA"/>
</dbReference>
<reference evidence="7" key="1">
    <citation type="submission" date="2020-07" db="EMBL/GenBank/DDBJ databases">
        <authorList>
            <person name="Lin J."/>
        </authorList>
    </citation>
    <scope>NUCLEOTIDE SEQUENCE</scope>
</reference>
<comment type="function">
    <text evidence="4">The B regulatory subunit may modulate substrate selectivity and catalytic activity, and may also direct the localization of the catalytic enzyme to a particular subcellular compartment.</text>
</comment>
<evidence type="ECO:0000256" key="3">
    <source>
        <dbReference type="ARBA" id="ARBA00022737"/>
    </source>
</evidence>
<evidence type="ECO:0000256" key="4">
    <source>
        <dbReference type="ARBA" id="ARBA00034298"/>
    </source>
</evidence>
<dbReference type="FunFam" id="2.130.10.10:FF:000609">
    <property type="entry name" value="Serine/threonine-protein phosphatase 2A 55 kDa regulatory subunit B"/>
    <property type="match status" value="1"/>
</dbReference>
<dbReference type="InterPro" id="IPR000009">
    <property type="entry name" value="PP2A_PR55"/>
</dbReference>
<dbReference type="InterPro" id="IPR001680">
    <property type="entry name" value="WD40_rpt"/>
</dbReference>
<comment type="similarity">
    <text evidence="1 5">Belongs to the phosphatase 2A regulatory subunit B family.</text>
</comment>
<evidence type="ECO:0000256" key="5">
    <source>
        <dbReference type="RuleBase" id="RU331113"/>
    </source>
</evidence>
<dbReference type="SUPFAM" id="SSF50978">
    <property type="entry name" value="WD40 repeat-like"/>
    <property type="match status" value="1"/>
</dbReference>
<dbReference type="PIRSF" id="PIRSF037309">
    <property type="entry name" value="PP2A_PR55"/>
    <property type="match status" value="1"/>
</dbReference>
<dbReference type="Gene3D" id="2.130.10.10">
    <property type="entry name" value="YVTN repeat-like/Quinoprotein amine dehydrogenase"/>
    <property type="match status" value="1"/>
</dbReference>
<accession>A0A6V7PG46</accession>
<dbReference type="SMART" id="SM00320">
    <property type="entry name" value="WD40"/>
    <property type="match status" value="6"/>
</dbReference>
<organism evidence="7">
    <name type="scientific">Ananas comosus var. bracteatus</name>
    <name type="common">red pineapple</name>
    <dbReference type="NCBI Taxonomy" id="296719"/>
    <lineage>
        <taxon>Eukaryota</taxon>
        <taxon>Viridiplantae</taxon>
        <taxon>Streptophyta</taxon>
        <taxon>Embryophyta</taxon>
        <taxon>Tracheophyta</taxon>
        <taxon>Spermatophyta</taxon>
        <taxon>Magnoliopsida</taxon>
        <taxon>Liliopsida</taxon>
        <taxon>Poales</taxon>
        <taxon>Bromeliaceae</taxon>
        <taxon>Bromelioideae</taxon>
        <taxon>Ananas</taxon>
    </lineage>
</organism>
<protein>
    <recommendedName>
        <fullName evidence="5">Serine/threonine-protein phosphatase 2A 55 kDa regulatory subunit B</fullName>
    </recommendedName>
</protein>